<name>A0A1I5SMW2_9PSEU</name>
<dbReference type="RefSeq" id="WP_244287277.1">
    <property type="nucleotide sequence ID" value="NZ_FOWC01000006.1"/>
</dbReference>
<dbReference type="STRING" id="112413.SAMN05421854_106384"/>
<organism evidence="1 2">
    <name type="scientific">Amycolatopsis rubida</name>
    <dbReference type="NCBI Taxonomy" id="112413"/>
    <lineage>
        <taxon>Bacteria</taxon>
        <taxon>Bacillati</taxon>
        <taxon>Actinomycetota</taxon>
        <taxon>Actinomycetes</taxon>
        <taxon>Pseudonocardiales</taxon>
        <taxon>Pseudonocardiaceae</taxon>
        <taxon>Amycolatopsis</taxon>
    </lineage>
</organism>
<reference evidence="1 2" key="1">
    <citation type="submission" date="2016-10" db="EMBL/GenBank/DDBJ databases">
        <authorList>
            <person name="de Groot N.N."/>
        </authorList>
    </citation>
    <scope>NUCLEOTIDE SEQUENCE [LARGE SCALE GENOMIC DNA]</scope>
    <source>
        <strain evidence="1 2">DSM 44637</strain>
    </source>
</reference>
<gene>
    <name evidence="1" type="ORF">SAMN05421854_106384</name>
</gene>
<dbReference type="AlphaFoldDB" id="A0A1I5SMW2"/>
<proteinExistence type="predicted"/>
<evidence type="ECO:0000313" key="2">
    <source>
        <dbReference type="Proteomes" id="UP000199137"/>
    </source>
</evidence>
<protein>
    <submittedName>
        <fullName evidence="1">Uncharacterized protein</fullName>
    </submittedName>
</protein>
<evidence type="ECO:0000313" key="1">
    <source>
        <dbReference type="EMBL" id="SFP72059.1"/>
    </source>
</evidence>
<accession>A0A1I5SMW2</accession>
<dbReference type="Proteomes" id="UP000199137">
    <property type="component" value="Unassembled WGS sequence"/>
</dbReference>
<dbReference type="EMBL" id="FOWC01000006">
    <property type="protein sequence ID" value="SFP72059.1"/>
    <property type="molecule type" value="Genomic_DNA"/>
</dbReference>
<sequence>MTSPRLSPAAACSDSYAGLGLDPPAWTVERADTPQRTATGPGGPTAVVTGDVLLIRRAGG</sequence>